<feature type="non-terminal residue" evidence="3">
    <location>
        <position position="202"/>
    </location>
</feature>
<dbReference type="Pfam" id="PF00275">
    <property type="entry name" value="EPSP_synthase"/>
    <property type="match status" value="1"/>
</dbReference>
<dbReference type="GO" id="GO:0009423">
    <property type="term" value="P:chorismate biosynthetic process"/>
    <property type="evidence" value="ECO:0007669"/>
    <property type="project" value="TreeGrafter"/>
</dbReference>
<evidence type="ECO:0000259" key="2">
    <source>
        <dbReference type="Pfam" id="PF00275"/>
    </source>
</evidence>
<dbReference type="GO" id="GO:0003866">
    <property type="term" value="F:3-phosphoshikimate 1-carboxyvinyltransferase activity"/>
    <property type="evidence" value="ECO:0007669"/>
    <property type="project" value="TreeGrafter"/>
</dbReference>
<dbReference type="Gene3D" id="3.65.10.10">
    <property type="entry name" value="Enolpyruvate transferase domain"/>
    <property type="match status" value="1"/>
</dbReference>
<protein>
    <recommendedName>
        <fullName evidence="2">Enolpyruvate transferase domain-containing protein</fullName>
    </recommendedName>
</protein>
<dbReference type="EMBL" id="UINC01002943">
    <property type="protein sequence ID" value="SVA01835.1"/>
    <property type="molecule type" value="Genomic_DNA"/>
</dbReference>
<proteinExistence type="predicted"/>
<gene>
    <name evidence="3" type="ORF">METZ01_LOCUS54689</name>
</gene>
<feature type="domain" description="Enolpyruvate transferase" evidence="2">
    <location>
        <begin position="61"/>
        <end position="201"/>
    </location>
</feature>
<keyword evidence="1" id="KW-0808">Transferase</keyword>
<dbReference type="AlphaFoldDB" id="A0A381SCM8"/>
<dbReference type="SUPFAM" id="SSF55205">
    <property type="entry name" value="EPT/RTPC-like"/>
    <property type="match status" value="1"/>
</dbReference>
<dbReference type="InterPro" id="IPR001986">
    <property type="entry name" value="Enolpyruvate_Tfrase_dom"/>
</dbReference>
<dbReference type="PANTHER" id="PTHR21090">
    <property type="entry name" value="AROM/DEHYDROQUINATE SYNTHASE"/>
    <property type="match status" value="1"/>
</dbReference>
<dbReference type="InterPro" id="IPR013792">
    <property type="entry name" value="RNA3'P_cycl/enolpyr_Trfase_a/b"/>
</dbReference>
<sequence length="202" mass="22754">MAFLIEHSNNEIKTSLNISGSKSESNRLLILKHLFKNIEIENLSDSDDTNILKNILINQPEKIDVHHAGTAMRFLTAFFSTQKNKYHEISGSERMHNRPIKILVDALNYLGADITYINKTGFPPIKIIGKKINKFRVSLDSNISSQYISALLLIAPSLKKGLEVYLKGKTTSKPYLKMTLALLEKIGIQTSFINNKITVNPI</sequence>
<dbReference type="PANTHER" id="PTHR21090:SF5">
    <property type="entry name" value="PENTAFUNCTIONAL AROM POLYPEPTIDE"/>
    <property type="match status" value="1"/>
</dbReference>
<reference evidence="3" key="1">
    <citation type="submission" date="2018-05" db="EMBL/GenBank/DDBJ databases">
        <authorList>
            <person name="Lanie J.A."/>
            <person name="Ng W.-L."/>
            <person name="Kazmierczak K.M."/>
            <person name="Andrzejewski T.M."/>
            <person name="Davidsen T.M."/>
            <person name="Wayne K.J."/>
            <person name="Tettelin H."/>
            <person name="Glass J.I."/>
            <person name="Rusch D."/>
            <person name="Podicherti R."/>
            <person name="Tsui H.-C.T."/>
            <person name="Winkler M.E."/>
        </authorList>
    </citation>
    <scope>NUCLEOTIDE SEQUENCE</scope>
</reference>
<dbReference type="InterPro" id="IPR036968">
    <property type="entry name" value="Enolpyruvate_Tfrase_sf"/>
</dbReference>
<accession>A0A381SCM8</accession>
<name>A0A381SCM8_9ZZZZ</name>
<organism evidence="3">
    <name type="scientific">marine metagenome</name>
    <dbReference type="NCBI Taxonomy" id="408172"/>
    <lineage>
        <taxon>unclassified sequences</taxon>
        <taxon>metagenomes</taxon>
        <taxon>ecological metagenomes</taxon>
    </lineage>
</organism>
<evidence type="ECO:0000256" key="1">
    <source>
        <dbReference type="ARBA" id="ARBA00022679"/>
    </source>
</evidence>
<evidence type="ECO:0000313" key="3">
    <source>
        <dbReference type="EMBL" id="SVA01835.1"/>
    </source>
</evidence>